<evidence type="ECO:0000256" key="2">
    <source>
        <dbReference type="SAM" id="MobiDB-lite"/>
    </source>
</evidence>
<feature type="domain" description="Protein phosphatase 1 regulatory subunit 21 N-terminal" evidence="3">
    <location>
        <begin position="14"/>
        <end position="116"/>
    </location>
</feature>
<keyword evidence="1" id="KW-0175">Coiled coil</keyword>
<dbReference type="GO" id="GO:0016020">
    <property type="term" value="C:membrane"/>
    <property type="evidence" value="ECO:0007669"/>
    <property type="project" value="TreeGrafter"/>
</dbReference>
<dbReference type="SMART" id="SM01254">
    <property type="entry name" value="KLRAQ"/>
    <property type="match status" value="1"/>
</dbReference>
<feature type="coiled-coil region" evidence="1">
    <location>
        <begin position="359"/>
        <end position="425"/>
    </location>
</feature>
<evidence type="ECO:0000313" key="4">
    <source>
        <dbReference type="EMBL" id="JAG77409.1"/>
    </source>
</evidence>
<name>A0A0C9R4A3_9HYME</name>
<feature type="region of interest" description="Disordered" evidence="2">
    <location>
        <begin position="212"/>
        <end position="243"/>
    </location>
</feature>
<evidence type="ECO:0000259" key="3">
    <source>
        <dbReference type="SMART" id="SM01254"/>
    </source>
</evidence>
<organism evidence="4">
    <name type="scientific">Fopius arisanus</name>
    <dbReference type="NCBI Taxonomy" id="64838"/>
    <lineage>
        <taxon>Eukaryota</taxon>
        <taxon>Metazoa</taxon>
        <taxon>Ecdysozoa</taxon>
        <taxon>Arthropoda</taxon>
        <taxon>Hexapoda</taxon>
        <taxon>Insecta</taxon>
        <taxon>Pterygota</taxon>
        <taxon>Neoptera</taxon>
        <taxon>Endopterygota</taxon>
        <taxon>Hymenoptera</taxon>
        <taxon>Apocrita</taxon>
        <taxon>Ichneumonoidea</taxon>
        <taxon>Braconidae</taxon>
        <taxon>Opiinae</taxon>
        <taxon>Fopius</taxon>
    </lineage>
</organism>
<dbReference type="InterPro" id="IPR049372">
    <property type="entry name" value="PPP1R21_C"/>
</dbReference>
<sequence length="461" mass="53873">MESVNGQQLQMKYQKVATEYSKIRAQASVLKKAVIDEQTRSSDLKEQIKSRDVSLRRQEQELDSLTFRNQQLTKRVTVLQEELDKLQNKSKKGRSKSVENKELPPPAPNHVYVEEFQKKIVENAQLLSQISDKDNEIEEINDRIKHLEYRLDLSEKSRLDSDARSQERIERLERERNELQRKINERQKHEETASWSSVEGKYDYDLKVGMNHRQEGHSPFSSPSGSRRSSKSLGDARVQKTPDFHVNEDSNEFEFVKLCDLEKELNQYKSDYNILKIKYDEICQKEIYGVGVQLEPVEINNMIGRLKAPFAISEEIEARETKIRDYFLREIERLVNEKHICHAKNLAIAANNEVMSVHLDNSEEKREKCEAALLEALSNWNSSQEDKEVQEGSYKAQLSTMTEHLANMNEKLIQQTEEIQQLRYELEHKNGKKRKAKVMPTATNLQQLNIPWIKLIINNSM</sequence>
<evidence type="ECO:0000256" key="1">
    <source>
        <dbReference type="SAM" id="Coils"/>
    </source>
</evidence>
<dbReference type="Pfam" id="PF10205">
    <property type="entry name" value="KLRAQ"/>
    <property type="match status" value="1"/>
</dbReference>
<reference evidence="4" key="1">
    <citation type="submission" date="2015-01" db="EMBL/GenBank/DDBJ databases">
        <title>Transcriptome Assembly of Fopius arisanus.</title>
        <authorList>
            <person name="Geib S."/>
        </authorList>
    </citation>
    <scope>NUCLEOTIDE SEQUENCE</scope>
</reference>
<gene>
    <name evidence="4" type="primary">ppp1r21_1</name>
    <name evidence="4" type="ORF">g.10204</name>
</gene>
<dbReference type="AlphaFoldDB" id="A0A0C9R4A3"/>
<dbReference type="InterPro" id="IPR019343">
    <property type="entry name" value="PPP1R21_N"/>
</dbReference>
<dbReference type="Pfam" id="PF21636">
    <property type="entry name" value="PPP1R21_C"/>
    <property type="match status" value="1"/>
</dbReference>
<proteinExistence type="predicted"/>
<feature type="compositionally biased region" description="Low complexity" evidence="2">
    <location>
        <begin position="218"/>
        <end position="227"/>
    </location>
</feature>
<dbReference type="PANTHER" id="PTHR21448">
    <property type="entry name" value="SMOOTH MUSCLE MYOSIN HEAVY CHAIN-RELATED"/>
    <property type="match status" value="1"/>
</dbReference>
<dbReference type="PANTHER" id="PTHR21448:SF0">
    <property type="entry name" value="PROTEIN PHOSPHATASE 1 REGULATORY SUBUNIT 21"/>
    <property type="match status" value="1"/>
</dbReference>
<dbReference type="EMBL" id="GBYB01007642">
    <property type="protein sequence ID" value="JAG77409.1"/>
    <property type="molecule type" value="Transcribed_RNA"/>
</dbReference>
<feature type="coiled-coil region" evidence="1">
    <location>
        <begin position="123"/>
        <end position="192"/>
    </location>
</feature>
<protein>
    <submittedName>
        <fullName evidence="4">Ppp1r21_1 protein</fullName>
    </submittedName>
</protein>
<accession>A0A0C9R4A3</accession>
<feature type="region of interest" description="Disordered" evidence="2">
    <location>
        <begin position="84"/>
        <end position="109"/>
    </location>
</feature>
<dbReference type="InterPro" id="IPR040024">
    <property type="entry name" value="PPP1R21"/>
</dbReference>
<dbReference type="GO" id="GO:0005769">
    <property type="term" value="C:early endosome"/>
    <property type="evidence" value="ECO:0007669"/>
    <property type="project" value="TreeGrafter"/>
</dbReference>